<evidence type="ECO:0000256" key="1">
    <source>
        <dbReference type="ARBA" id="ARBA00023002"/>
    </source>
</evidence>
<dbReference type="InterPro" id="IPR003099">
    <property type="entry name" value="Prephen_DH"/>
</dbReference>
<dbReference type="GO" id="GO:0004106">
    <property type="term" value="F:chorismate mutase activity"/>
    <property type="evidence" value="ECO:0007669"/>
    <property type="project" value="UniProtKB-EC"/>
</dbReference>
<gene>
    <name evidence="3" type="ordered locus">Desac_2687</name>
</gene>
<sequence length="263" mass="29540">MQPVIGIIGGLGQMGRWFRRFFESQGLTVLIGEPGINPTCAEVAAQVDIVVISVPLHLTEAVIRELAPHIRPEALLTDLTSLKQGPMAAMLDHFAGEVVGTHPLFGPGEKSLEGQTIVVCPGRGDRWVPWLEDLYRQAGARLEVSTPEEHDRTMSLVQGLTHFTLITLGTTFRKLNADIDRMELLATPTFRAVYDQVYHLVNQNFPLYAYIQLMNRQNEATHAAFEEAVRQLRQIVLARDADALVQVLEENQRYFEKWKQPSS</sequence>
<dbReference type="InterPro" id="IPR036291">
    <property type="entry name" value="NAD(P)-bd_dom_sf"/>
</dbReference>
<dbReference type="AlphaFoldDB" id="F2NIM7"/>
<accession>F2NIM7</accession>
<dbReference type="PANTHER" id="PTHR21363:SF0">
    <property type="entry name" value="PREPHENATE DEHYDROGENASE [NADP(+)]"/>
    <property type="match status" value="1"/>
</dbReference>
<dbReference type="InterPro" id="IPR046826">
    <property type="entry name" value="PDH_N"/>
</dbReference>
<dbReference type="Pfam" id="PF20463">
    <property type="entry name" value="PDH_C"/>
    <property type="match status" value="1"/>
</dbReference>
<feature type="domain" description="Prephenate/arogenate dehydrogenase" evidence="2">
    <location>
        <begin position="3"/>
        <end position="263"/>
    </location>
</feature>
<dbReference type="Gene3D" id="3.40.50.720">
    <property type="entry name" value="NAD(P)-binding Rossmann-like Domain"/>
    <property type="match status" value="1"/>
</dbReference>
<name>F2NIM7_DESAR</name>
<evidence type="ECO:0000313" key="3">
    <source>
        <dbReference type="EMBL" id="AEB10502.1"/>
    </source>
</evidence>
<evidence type="ECO:0000313" key="4">
    <source>
        <dbReference type="Proteomes" id="UP000000483"/>
    </source>
</evidence>
<dbReference type="eggNOG" id="COG0287">
    <property type="taxonomic scope" value="Bacteria"/>
</dbReference>
<dbReference type="InterPro" id="IPR008927">
    <property type="entry name" value="6-PGluconate_DH-like_C_sf"/>
</dbReference>
<keyword evidence="1" id="KW-0560">Oxidoreductase</keyword>
<dbReference type="EMBL" id="CP002629">
    <property type="protein sequence ID" value="AEB10502.1"/>
    <property type="molecule type" value="Genomic_DNA"/>
</dbReference>
<dbReference type="EC" id="5.4.99.5" evidence="3"/>
<dbReference type="OrthoDB" id="9800497at2"/>
<dbReference type="InterPro" id="IPR046825">
    <property type="entry name" value="PDH_C"/>
</dbReference>
<dbReference type="KEGG" id="dao:Desac_2687"/>
<protein>
    <submittedName>
        <fullName evidence="3">Chorismate mutase</fullName>
        <ecNumber evidence="3">5.4.99.5</ecNumber>
    </submittedName>
</protein>
<dbReference type="GO" id="GO:0004665">
    <property type="term" value="F:prephenate dehydrogenase (NADP+) activity"/>
    <property type="evidence" value="ECO:0007669"/>
    <property type="project" value="InterPro"/>
</dbReference>
<evidence type="ECO:0000259" key="2">
    <source>
        <dbReference type="PROSITE" id="PS51176"/>
    </source>
</evidence>
<dbReference type="GO" id="GO:0006571">
    <property type="term" value="P:tyrosine biosynthetic process"/>
    <property type="evidence" value="ECO:0007669"/>
    <property type="project" value="InterPro"/>
</dbReference>
<dbReference type="InterPro" id="IPR050812">
    <property type="entry name" value="Preph/Arog_dehydrog"/>
</dbReference>
<dbReference type="SUPFAM" id="SSF51735">
    <property type="entry name" value="NAD(P)-binding Rossmann-fold domains"/>
    <property type="match status" value="1"/>
</dbReference>
<dbReference type="GO" id="GO:0070403">
    <property type="term" value="F:NAD+ binding"/>
    <property type="evidence" value="ECO:0007669"/>
    <property type="project" value="InterPro"/>
</dbReference>
<dbReference type="STRING" id="880072.Desac_2687"/>
<dbReference type="GO" id="GO:0008977">
    <property type="term" value="F:prephenate dehydrogenase (NAD+) activity"/>
    <property type="evidence" value="ECO:0007669"/>
    <property type="project" value="InterPro"/>
</dbReference>
<dbReference type="PROSITE" id="PS51176">
    <property type="entry name" value="PDH_ADH"/>
    <property type="match status" value="1"/>
</dbReference>
<organism evidence="3 4">
    <name type="scientific">Desulfobacca acetoxidans (strain ATCC 700848 / DSM 11109 / ASRB2)</name>
    <dbReference type="NCBI Taxonomy" id="880072"/>
    <lineage>
        <taxon>Bacteria</taxon>
        <taxon>Pseudomonadati</taxon>
        <taxon>Thermodesulfobacteriota</taxon>
        <taxon>Desulfobaccia</taxon>
        <taxon>Desulfobaccales</taxon>
        <taxon>Desulfobaccaceae</taxon>
        <taxon>Desulfobacca</taxon>
    </lineage>
</organism>
<dbReference type="RefSeq" id="WP_013707611.1">
    <property type="nucleotide sequence ID" value="NC_015388.1"/>
</dbReference>
<dbReference type="Proteomes" id="UP000000483">
    <property type="component" value="Chromosome"/>
</dbReference>
<proteinExistence type="predicted"/>
<dbReference type="HOGENOM" id="CLU_036672_1_1_7"/>
<reference evidence="3 4" key="1">
    <citation type="journal article" date="2011" name="Stand. Genomic Sci.">
        <title>Complete genome sequence of the acetate-degrading sulfate reducer Desulfobacca acetoxidans type strain (ASRB2).</title>
        <authorList>
            <person name="Goker M."/>
            <person name="Teshima H."/>
            <person name="Lapidus A."/>
            <person name="Nolan M."/>
            <person name="Lucas S."/>
            <person name="Hammon N."/>
            <person name="Deshpande S."/>
            <person name="Cheng J.F."/>
            <person name="Tapia R."/>
            <person name="Han C."/>
            <person name="Goodwin L."/>
            <person name="Pitluck S."/>
            <person name="Huntemann M."/>
            <person name="Liolios K."/>
            <person name="Ivanova N."/>
            <person name="Pagani I."/>
            <person name="Mavromatis K."/>
            <person name="Ovchinikova G."/>
            <person name="Pati A."/>
            <person name="Chen A."/>
            <person name="Palaniappan K."/>
            <person name="Land M."/>
            <person name="Hauser L."/>
            <person name="Brambilla E.M."/>
            <person name="Rohde M."/>
            <person name="Spring S."/>
            <person name="Detter J.C."/>
            <person name="Woyke T."/>
            <person name="Bristow J."/>
            <person name="Eisen J.A."/>
            <person name="Markowitz V."/>
            <person name="Hugenholtz P."/>
            <person name="Kyrpides N.C."/>
            <person name="Klenk H.P."/>
        </authorList>
    </citation>
    <scope>NUCLEOTIDE SEQUENCE [LARGE SCALE GENOMIC DNA]</scope>
    <source>
        <strain evidence="4">ATCC 700848 / DSM 11109 / ASRB2</strain>
    </source>
</reference>
<dbReference type="PANTHER" id="PTHR21363">
    <property type="entry name" value="PREPHENATE DEHYDROGENASE"/>
    <property type="match status" value="1"/>
</dbReference>
<keyword evidence="4" id="KW-1185">Reference proteome</keyword>
<dbReference type="Pfam" id="PF02153">
    <property type="entry name" value="PDH_N"/>
    <property type="match status" value="1"/>
</dbReference>
<dbReference type="Gene3D" id="1.10.3660.10">
    <property type="entry name" value="6-phosphogluconate dehydrogenase C-terminal like domain"/>
    <property type="match status" value="1"/>
</dbReference>
<reference evidence="4" key="2">
    <citation type="submission" date="2011-03" db="EMBL/GenBank/DDBJ databases">
        <title>The complete genome of Desulfobacca acetoxidans DSM 11109.</title>
        <authorList>
            <consortium name="US DOE Joint Genome Institute (JGI-PGF)"/>
            <person name="Lucas S."/>
            <person name="Copeland A."/>
            <person name="Lapidus A."/>
            <person name="Bruce D."/>
            <person name="Goodwin L."/>
            <person name="Pitluck S."/>
            <person name="Peters L."/>
            <person name="Kyrpides N."/>
            <person name="Mavromatis K."/>
            <person name="Ivanova N."/>
            <person name="Ovchinnikova G."/>
            <person name="Teshima H."/>
            <person name="Detter J.C."/>
            <person name="Han C."/>
            <person name="Land M."/>
            <person name="Hauser L."/>
            <person name="Markowitz V."/>
            <person name="Cheng J.-F."/>
            <person name="Hugenholtz P."/>
            <person name="Woyke T."/>
            <person name="Wu D."/>
            <person name="Spring S."/>
            <person name="Schueler E."/>
            <person name="Brambilla E."/>
            <person name="Klenk H.-P."/>
            <person name="Eisen J.A."/>
        </authorList>
    </citation>
    <scope>NUCLEOTIDE SEQUENCE [LARGE SCALE GENOMIC DNA]</scope>
    <source>
        <strain evidence="4">ATCC 700848 / DSM 11109 / ASRB2</strain>
    </source>
</reference>
<keyword evidence="3" id="KW-0413">Isomerase</keyword>
<dbReference type="SUPFAM" id="SSF48179">
    <property type="entry name" value="6-phosphogluconate dehydrogenase C-terminal domain-like"/>
    <property type="match status" value="1"/>
</dbReference>